<evidence type="ECO:0000313" key="3">
    <source>
        <dbReference type="Proteomes" id="UP000031805"/>
    </source>
</evidence>
<name>A0A0B4ZXG6_9CAUD</name>
<accession>A0A0B4ZXG6</accession>
<evidence type="ECO:0000259" key="1">
    <source>
        <dbReference type="Pfam" id="PF04965"/>
    </source>
</evidence>
<dbReference type="Pfam" id="PF04965">
    <property type="entry name" value="GPW_gp25"/>
    <property type="match status" value="1"/>
</dbReference>
<dbReference type="RefSeq" id="YP_009200448.1">
    <property type="nucleotide sequence ID" value="NC_028820.1"/>
</dbReference>
<dbReference type="Proteomes" id="UP000031805">
    <property type="component" value="Segment"/>
</dbReference>
<evidence type="ECO:0000313" key="2">
    <source>
        <dbReference type="EMBL" id="AJD81997.1"/>
    </source>
</evidence>
<keyword evidence="3" id="KW-1185">Reference proteome</keyword>
<gene>
    <name evidence="2" type="ORF">YenMTG1_187</name>
</gene>
<reference evidence="2 3" key="1">
    <citation type="submission" date="2014-11" db="EMBL/GenBank/DDBJ databases">
        <title>Complete genome sequence of vB_YenM_TG1, a broad host range bacteriophage which infects Yersinia enterocolitica.</title>
        <authorList>
            <person name="Leon-Velarde C.G."/>
            <person name="Kropinski A.M."/>
            <person name="Chen S."/>
            <person name="Griffiths M.W."/>
            <person name="Odumeru J.A."/>
        </authorList>
    </citation>
    <scope>NUCLEOTIDE SEQUENCE [LARGE SCALE GENOMIC DNA]</scope>
</reference>
<organism evidence="2 3">
    <name type="scientific">Yersinia phage vB_YenM_TG1</name>
    <dbReference type="NCBI Taxonomy" id="1589265"/>
    <lineage>
        <taxon>Viruses</taxon>
        <taxon>Duplodnaviria</taxon>
        <taxon>Heunggongvirae</taxon>
        <taxon>Uroviricota</taxon>
        <taxon>Caudoviricetes</taxon>
        <taxon>Pantevenvirales</taxon>
        <taxon>Straboviridae</taxon>
        <taxon>Tevenvirinae</taxon>
        <taxon>Tegunavirus</taxon>
        <taxon>Tegunavirus yenmtg1</taxon>
    </lineage>
</organism>
<dbReference type="Gene3D" id="3.10.450.40">
    <property type="match status" value="1"/>
</dbReference>
<dbReference type="KEGG" id="vg:26627511"/>
<dbReference type="EMBL" id="KP202158">
    <property type="protein sequence ID" value="AJD81997.1"/>
    <property type="molecule type" value="Genomic_DNA"/>
</dbReference>
<dbReference type="GeneID" id="26627511"/>
<dbReference type="SUPFAM" id="SSF160719">
    <property type="entry name" value="gpW/gp25-like"/>
    <property type="match status" value="1"/>
</dbReference>
<protein>
    <submittedName>
        <fullName evidence="2">Baseplate wedge subunit</fullName>
    </submittedName>
</protein>
<dbReference type="InterPro" id="IPR007048">
    <property type="entry name" value="IraD/Gp25-like"/>
</dbReference>
<sequence length="80" mass="9091">MPDFGCNLSDELFENMTPLTADTIQRGIVASVRSYEPRIDKLNVEVTPVYDDNVLIVSIYFSIVDNPDTIEQIKVQLQSR</sequence>
<proteinExistence type="predicted"/>
<feature type="domain" description="IraD/Gp25-like" evidence="1">
    <location>
        <begin position="2"/>
        <end position="67"/>
    </location>
</feature>